<evidence type="ECO:0000313" key="2">
    <source>
        <dbReference type="EMBL" id="ADB18421.1"/>
    </source>
</evidence>
<dbReference type="Proteomes" id="UP000001887">
    <property type="component" value="Chromosome"/>
</dbReference>
<keyword evidence="1" id="KW-1133">Transmembrane helix</keyword>
<accession>D2R056</accession>
<keyword evidence="3" id="KW-1185">Reference proteome</keyword>
<evidence type="ECO:0000256" key="1">
    <source>
        <dbReference type="SAM" id="Phobius"/>
    </source>
</evidence>
<evidence type="ECO:0000313" key="3">
    <source>
        <dbReference type="Proteomes" id="UP000001887"/>
    </source>
</evidence>
<keyword evidence="1" id="KW-0812">Transmembrane</keyword>
<organism evidence="2 3">
    <name type="scientific">Pirellula staleyi (strain ATCC 27377 / DSM 6068 / ICPB 4128)</name>
    <name type="common">Pirella staleyi</name>
    <dbReference type="NCBI Taxonomy" id="530564"/>
    <lineage>
        <taxon>Bacteria</taxon>
        <taxon>Pseudomonadati</taxon>
        <taxon>Planctomycetota</taxon>
        <taxon>Planctomycetia</taxon>
        <taxon>Pirellulales</taxon>
        <taxon>Pirellulaceae</taxon>
        <taxon>Pirellula</taxon>
    </lineage>
</organism>
<keyword evidence="1" id="KW-0472">Membrane</keyword>
<protein>
    <submittedName>
        <fullName evidence="2">Uncharacterized protein</fullName>
    </submittedName>
</protein>
<reference evidence="2 3" key="1">
    <citation type="journal article" date="2009" name="Stand. Genomic Sci.">
        <title>Complete genome sequence of Pirellula staleyi type strain (ATCC 27377).</title>
        <authorList>
            <person name="Clum A."/>
            <person name="Tindall B.J."/>
            <person name="Sikorski J."/>
            <person name="Ivanova N."/>
            <person name="Mavrommatis K."/>
            <person name="Lucas S."/>
            <person name="Glavina del Rio T."/>
            <person name="Nolan M."/>
            <person name="Chen F."/>
            <person name="Tice H."/>
            <person name="Pitluck S."/>
            <person name="Cheng J.F."/>
            <person name="Chertkov O."/>
            <person name="Brettin T."/>
            <person name="Han C."/>
            <person name="Detter J.C."/>
            <person name="Kuske C."/>
            <person name="Bruce D."/>
            <person name="Goodwin L."/>
            <person name="Ovchinikova G."/>
            <person name="Pati A."/>
            <person name="Mikhailova N."/>
            <person name="Chen A."/>
            <person name="Palaniappan K."/>
            <person name="Land M."/>
            <person name="Hauser L."/>
            <person name="Chang Y.J."/>
            <person name="Jeffries C.D."/>
            <person name="Chain P."/>
            <person name="Rohde M."/>
            <person name="Goker M."/>
            <person name="Bristow J."/>
            <person name="Eisen J.A."/>
            <person name="Markowitz V."/>
            <person name="Hugenholtz P."/>
            <person name="Kyrpides N.C."/>
            <person name="Klenk H.P."/>
            <person name="Lapidus A."/>
        </authorList>
    </citation>
    <scope>NUCLEOTIDE SEQUENCE [LARGE SCALE GENOMIC DNA]</scope>
    <source>
        <strain evidence="3">ATCC 27377 / DSM 6068 / ICPB 4128</strain>
    </source>
</reference>
<name>D2R056_PIRSD</name>
<feature type="transmembrane region" description="Helical" evidence="1">
    <location>
        <begin position="37"/>
        <end position="56"/>
    </location>
</feature>
<proteinExistence type="predicted"/>
<gene>
    <name evidence="2" type="ordered locus">Psta_3766</name>
</gene>
<dbReference type="AlphaFoldDB" id="D2R056"/>
<sequence precursor="true">MPKALCLLGMMVAILIAILFIADLAAGVPFQKASILMDIALIVCALMLGAISWFTFKEQA</sequence>
<dbReference type="KEGG" id="psl:Psta_3766"/>
<dbReference type="HOGENOM" id="CLU_2937681_0_0_0"/>
<dbReference type="EMBL" id="CP001848">
    <property type="protein sequence ID" value="ADB18421.1"/>
    <property type="molecule type" value="Genomic_DNA"/>
</dbReference>
<dbReference type="OrthoDB" id="289744at2"/>